<dbReference type="AlphaFoldDB" id="A0A9J6ZIM3"/>
<proteinExistence type="predicted"/>
<evidence type="ECO:0000256" key="1">
    <source>
        <dbReference type="SAM" id="MobiDB-lite"/>
    </source>
</evidence>
<protein>
    <submittedName>
        <fullName evidence="3">Uncharacterized protein</fullName>
    </submittedName>
</protein>
<dbReference type="PROSITE" id="PS51257">
    <property type="entry name" value="PROKAR_LIPOPROTEIN"/>
    <property type="match status" value="1"/>
</dbReference>
<feature type="transmembrane region" description="Helical" evidence="2">
    <location>
        <begin position="39"/>
        <end position="57"/>
    </location>
</feature>
<sequence length="85" mass="9865">MIIARTYKSEGRRITNALQGVLGFISCFLYFYVFTDLHWSFLVMFLLAGVIIAELAGQKWTAMRRQSAKSNRNRQTTRGSQSRRE</sequence>
<feature type="transmembrane region" description="Helical" evidence="2">
    <location>
        <begin position="14"/>
        <end position="33"/>
    </location>
</feature>
<organism evidence="3 4">
    <name type="scientific">Candidatus Pristimantibacillus lignocellulolyticus</name>
    <dbReference type="NCBI Taxonomy" id="2994561"/>
    <lineage>
        <taxon>Bacteria</taxon>
        <taxon>Bacillati</taxon>
        <taxon>Bacillota</taxon>
        <taxon>Bacilli</taxon>
        <taxon>Bacillales</taxon>
        <taxon>Paenibacillaceae</taxon>
        <taxon>Candidatus Pristimantibacillus</taxon>
    </lineage>
</organism>
<evidence type="ECO:0000256" key="2">
    <source>
        <dbReference type="SAM" id="Phobius"/>
    </source>
</evidence>
<name>A0A9J6ZIM3_9BACL</name>
<keyword evidence="2" id="KW-1133">Transmembrane helix</keyword>
<dbReference type="EMBL" id="CP097899">
    <property type="protein sequence ID" value="URN95648.1"/>
    <property type="molecule type" value="Genomic_DNA"/>
</dbReference>
<dbReference type="Proteomes" id="UP001056756">
    <property type="component" value="Chromosome"/>
</dbReference>
<feature type="region of interest" description="Disordered" evidence="1">
    <location>
        <begin position="63"/>
        <end position="85"/>
    </location>
</feature>
<accession>A0A9J6ZIM3</accession>
<dbReference type="KEGG" id="plig:NAG76_05230"/>
<keyword evidence="2" id="KW-0472">Membrane</keyword>
<feature type="compositionally biased region" description="Polar residues" evidence="1">
    <location>
        <begin position="68"/>
        <end position="85"/>
    </location>
</feature>
<gene>
    <name evidence="3" type="ORF">NAG76_05230</name>
</gene>
<evidence type="ECO:0000313" key="3">
    <source>
        <dbReference type="EMBL" id="URN95648.1"/>
    </source>
</evidence>
<keyword evidence="2" id="KW-0812">Transmembrane</keyword>
<reference evidence="3" key="1">
    <citation type="submission" date="2022-05" db="EMBL/GenBank/DDBJ databases">
        <title>Novel bacterial taxa in a minimal lignocellulolytic consortium and its capacity to transform plastics disclosed by genome-resolved metagenomics.</title>
        <authorList>
            <person name="Rodriguez C.A.D."/>
            <person name="Diaz-Garcia L."/>
            <person name="Herrera K."/>
            <person name="Tarazona N.A."/>
            <person name="Sproer C."/>
            <person name="Overmann J."/>
            <person name="Jimenez D.J."/>
        </authorList>
    </citation>
    <scope>NUCLEOTIDE SEQUENCE</scope>
    <source>
        <strain evidence="3">MAG5</strain>
    </source>
</reference>
<evidence type="ECO:0000313" key="4">
    <source>
        <dbReference type="Proteomes" id="UP001056756"/>
    </source>
</evidence>